<organism evidence="3 6">
    <name type="scientific">Parvibaculum lavamentivorans (strain DS-1 / DSM 13023 / NCIMB 13966)</name>
    <dbReference type="NCBI Taxonomy" id="402881"/>
    <lineage>
        <taxon>Bacteria</taxon>
        <taxon>Pseudomonadati</taxon>
        <taxon>Pseudomonadota</taxon>
        <taxon>Alphaproteobacteria</taxon>
        <taxon>Hyphomicrobiales</taxon>
        <taxon>Parvibaculaceae</taxon>
        <taxon>Parvibaculum</taxon>
    </lineage>
</organism>
<gene>
    <name evidence="3" type="ordered locus">Plav_1273</name>
    <name evidence="4" type="ordered locus">Plav_2839</name>
    <name evidence="5" type="ordered locus">Plav_3368</name>
</gene>
<sequence length="342" mass="37630">MDAVRFERLKARVARELTPEQCVELGEVVQAAAASRLADVALARRSAAVSSRRGCPHCGHDDIVKHGRDRGGRQRFRCRRSGSSGCGQTFNALTGTAFTRMRKPEKWAAYARMMATGFKSVDDVKTSGLGISRLTAWRWRHRLLRAQALRQAERVGGVIEADETYFLSSYKGHRGWQNGNPPENRPPRYRGGPAINRGLSSEQIPVLTALDNAGGIIEEVLPNRAAIAPALQGRIAPGSVLCSDGHKAYVSAAVKAGSEHRRIMTPKKTQATKAVGGKPRRPGRLGLGHVNAHHERTKTFVNRQVRGVSTRHLPFYLGWLRALRRPDFSPEALIDEALSTLK</sequence>
<reference evidence="3" key="1">
    <citation type="journal article" date="2000" name="Appl. Environ. Microbiol.">
        <title>An alpha-proteobacterium converts linear alkylbenzenesulfonate surfactants into sulfophenylcarboxylates and linear alkyldiphenyletherdisulfonate surfactants into sulfodiphenylethercarboxylates.</title>
        <authorList>
            <person name="Schleheck D."/>
            <person name="Dong W."/>
            <person name="Denger K."/>
            <person name="Heinzle E."/>
            <person name="Cook A.M."/>
        </authorList>
    </citation>
    <scope>NUCLEOTIDE SEQUENCE</scope>
    <source>
        <strain evidence="3">DS-1</strain>
    </source>
</reference>
<reference evidence="3" key="4">
    <citation type="journal article" date="2004" name="Int. J. Syst. Evol. Microbiol.">
        <title>Parvibaculum lavamentivorans gen. nov., sp. nov., a novel heterotroph that initiates catabolism of linear alkylbenzenesulfonate.</title>
        <authorList>
            <person name="Schleheck D."/>
            <person name="Tindall B.J."/>
            <person name="Rossello-Mora R."/>
            <person name="Cook A.M."/>
        </authorList>
    </citation>
    <scope>NUCLEOTIDE SEQUENCE</scope>
    <source>
        <strain evidence="3">DS-1</strain>
    </source>
</reference>
<reference evidence="3" key="3">
    <citation type="journal article" date="2004" name="Appl. Environ. Microbiol.">
        <title>Mineralization of individual congeners of linear alkylbenzenesulfonate by defined pairs of heterotrophic bacteria.</title>
        <authorList>
            <person name="Schleheck D."/>
            <person name="Knepper T.P."/>
            <person name="Fischer K."/>
            <person name="Cook A.M."/>
        </authorList>
    </citation>
    <scope>NUCLEOTIDE SEQUENCE</scope>
    <source>
        <strain evidence="3">DS-1</strain>
    </source>
</reference>
<dbReference type="AlphaFoldDB" id="A7HSL0"/>
<evidence type="ECO:0000313" key="5">
    <source>
        <dbReference type="EMBL" id="ABS64972.1"/>
    </source>
</evidence>
<reference evidence="3" key="6">
    <citation type="journal article" date="2005" name="Arch. Microbiol.">
        <title>Omega-oxygenation of the alkyl sidechain of linear alkylbenzenesulfonate (LAS) surfactant in Parvibaculum lavamentivorans(T).</title>
        <authorList>
            <person name="Schleheck D."/>
            <person name="Cook A.M."/>
        </authorList>
    </citation>
    <scope>NUCLEOTIDE SEQUENCE</scope>
    <source>
        <strain evidence="3">DS-1</strain>
    </source>
</reference>
<evidence type="ECO:0000313" key="6">
    <source>
        <dbReference type="Proteomes" id="UP000006377"/>
    </source>
</evidence>
<keyword evidence="6" id="KW-1185">Reference proteome</keyword>
<dbReference type="KEGG" id="pla:Plav_3368"/>
<dbReference type="OrthoDB" id="7355934at2"/>
<name>A7HSL0_PARL1</name>
<dbReference type="KEGG" id="pla:Plav_1273"/>
<dbReference type="EMBL" id="CP000774">
    <property type="protein sequence ID" value="ABS62893.1"/>
    <property type="molecule type" value="Genomic_DNA"/>
</dbReference>
<dbReference type="NCBIfam" id="NF033547">
    <property type="entry name" value="transpos_IS1595"/>
    <property type="match status" value="1"/>
</dbReference>
<dbReference type="InterPro" id="IPR024445">
    <property type="entry name" value="Tnp_ISXO2-like"/>
</dbReference>
<dbReference type="RefSeq" id="WP_012110165.1">
    <property type="nucleotide sequence ID" value="NC_009719.1"/>
</dbReference>
<feature type="region of interest" description="Disordered" evidence="1">
    <location>
        <begin position="269"/>
        <end position="288"/>
    </location>
</feature>
<dbReference type="EMBL" id="CP000774">
    <property type="protein sequence ID" value="ABS64972.1"/>
    <property type="molecule type" value="Genomic_DNA"/>
</dbReference>
<accession>A7HSL0</accession>
<dbReference type="EMBL" id="CP000774">
    <property type="protein sequence ID" value="ABS64446.1"/>
    <property type="molecule type" value="Genomic_DNA"/>
</dbReference>
<reference evidence="3" key="2">
    <citation type="journal article" date="2003" name="Appl. Environ. Microbiol.">
        <title>Desulfonation and degradation of the disulfodiphenylethercarboxylates from linear alkyldiphenyletherdisulfonate surfactants.</title>
        <authorList>
            <person name="Schleheck D."/>
            <person name="Lechner M."/>
            <person name="Schonenberger R."/>
            <person name="Suter M.J."/>
            <person name="Cook A.M."/>
        </authorList>
    </citation>
    <scope>NUCLEOTIDE SEQUENCE</scope>
    <source>
        <strain evidence="3">DS-1</strain>
    </source>
</reference>
<dbReference type="STRING" id="402881.Plav_1273"/>
<proteinExistence type="predicted"/>
<dbReference type="HOGENOM" id="CLU_048546_0_1_5"/>
<protein>
    <submittedName>
        <fullName evidence="3">Insertion element protein</fullName>
    </submittedName>
</protein>
<dbReference type="KEGG" id="pla:Plav_2839"/>
<evidence type="ECO:0000256" key="1">
    <source>
        <dbReference type="SAM" id="MobiDB-lite"/>
    </source>
</evidence>
<dbReference type="SMART" id="SM01126">
    <property type="entry name" value="DDE_Tnp_IS1595"/>
    <property type="match status" value="1"/>
</dbReference>
<reference evidence="3" key="7">
    <citation type="journal article" date="2007" name="Appl. Environ. Microbiol.">
        <title>Parvibaculum lavamentivorans DS-1T degrades centrally substituted congeners of commercial linear alkylbenzenesulfonate to sulfophenyl carboxylates and sulfophenyl dicarboxylates.</title>
        <authorList>
            <person name="Schleheck D."/>
            <person name="Knepper T.P."/>
            <person name="Eichhorn P."/>
            <person name="Cook A.M."/>
        </authorList>
    </citation>
    <scope>NUCLEOTIDE SEQUENCE</scope>
    <source>
        <strain evidence="3">DS-1</strain>
    </source>
</reference>
<reference evidence="3" key="8">
    <citation type="submission" date="2007-07" db="EMBL/GenBank/DDBJ databases">
        <authorList>
            <consortium name="US DOE Joint Genome Institute"/>
            <person name="Copeland A."/>
            <person name="Lucas S."/>
            <person name="Lapidus A."/>
            <person name="Barry K."/>
            <person name="Glavina del Rio T."/>
            <person name="Dalin E."/>
            <person name="Tice H."/>
            <person name="Pitluck S."/>
            <person name="Saunders E."/>
            <person name="Brettin T."/>
            <person name="Bruce D."/>
            <person name="Detter J.C."/>
            <person name="Han C."/>
            <person name="Schmutz J."/>
            <person name="Larimer F."/>
            <person name="Land M."/>
            <person name="Hauser L."/>
            <person name="Kyrpides N."/>
            <person name="Mikhailova N."/>
            <person name="Richardson P."/>
        </authorList>
    </citation>
    <scope>NUCLEOTIDE SEQUENCE</scope>
    <source>
        <strain evidence="3">DS-1</strain>
    </source>
</reference>
<dbReference type="eggNOG" id="COG3677">
    <property type="taxonomic scope" value="Bacteria"/>
</dbReference>
<evidence type="ECO:0000259" key="2">
    <source>
        <dbReference type="SMART" id="SM01126"/>
    </source>
</evidence>
<reference evidence="3" key="5">
    <citation type="journal article" date="2004" name="J. Appl. Microbiol.">
        <title>Parvibaculum lavamentivorans converts linear alkylbenzenesulphonate surfactant to sulphophenylcarboxylates, alpha,beta-unsaturated sulphophenylcarboxylates and sulphophenyldicarboxylates, which are degraded in communities.</title>
        <authorList>
            <person name="Dong W."/>
            <person name="Eichhorn P."/>
            <person name="Radajewski S."/>
            <person name="Schleheck D."/>
            <person name="Denger K."/>
            <person name="Knepper T.P."/>
            <person name="Murrell J.C."/>
            <person name="Cook A.M."/>
        </authorList>
    </citation>
    <scope>NUCLEOTIDE SEQUENCE</scope>
    <source>
        <strain evidence="3">DS-1</strain>
    </source>
</reference>
<dbReference type="Proteomes" id="UP000006377">
    <property type="component" value="Chromosome"/>
</dbReference>
<evidence type="ECO:0000313" key="4">
    <source>
        <dbReference type="EMBL" id="ABS64446.1"/>
    </source>
</evidence>
<reference evidence="3 6" key="9">
    <citation type="journal article" date="2011" name="Stand. Genomic Sci.">
        <title>Complete genome sequence of Parvibaculum lavamentivorans type strain (DS-1(T)).</title>
        <authorList>
            <person name="Schleheck D."/>
            <person name="Weiss M."/>
            <person name="Pitluck S."/>
            <person name="Bruce D."/>
            <person name="Land M.L."/>
            <person name="Han S."/>
            <person name="Saunders E."/>
            <person name="Tapia R."/>
            <person name="Detter C."/>
            <person name="Brettin T."/>
            <person name="Han J."/>
            <person name="Woyke T."/>
            <person name="Goodwin L."/>
            <person name="Pennacchio L."/>
            <person name="Nolan M."/>
            <person name="Cook A.M."/>
            <person name="Kjelleberg S."/>
            <person name="Thomas T."/>
        </authorList>
    </citation>
    <scope>NUCLEOTIDE SEQUENCE [LARGE SCALE GENOMIC DNA]</scope>
    <source>
        <strain evidence="3">DS-1</strain>
        <strain evidence="6">DS-1 / DSM 13023 / NCIMB 13966</strain>
    </source>
</reference>
<feature type="domain" description="ISXO2-like transposase" evidence="2">
    <location>
        <begin position="154"/>
        <end position="325"/>
    </location>
</feature>
<evidence type="ECO:0000313" key="3">
    <source>
        <dbReference type="EMBL" id="ABS62893.1"/>
    </source>
</evidence>